<evidence type="ECO:0000259" key="5">
    <source>
        <dbReference type="Pfam" id="PF02929"/>
    </source>
</evidence>
<dbReference type="EC" id="3.2.1.23" evidence="2"/>
<reference evidence="6 7" key="1">
    <citation type="submission" date="2018-04" db="EMBL/GenBank/DDBJ databases">
        <authorList>
            <person name="Vogel A."/>
        </authorList>
    </citation>
    <scope>NUCLEOTIDE SEQUENCE [LARGE SCALE GENOMIC DNA]</scope>
</reference>
<dbReference type="InterPro" id="IPR050347">
    <property type="entry name" value="Bact_Beta-galactosidase"/>
</dbReference>
<comment type="catalytic activity">
    <reaction evidence="1">
        <text>Hydrolysis of terminal non-reducing beta-D-galactose residues in beta-D-galactosides.</text>
        <dbReference type="EC" id="3.2.1.23"/>
    </reaction>
</comment>
<keyword evidence="4" id="KW-0326">Glycosidase</keyword>
<accession>A0A484N778</accession>
<dbReference type="OrthoDB" id="408320at2759"/>
<name>A0A484N778_9ASTE</name>
<sequence length="106" mass="11941">MLGSADVRWVTFKRKDGVGIYASVYGGSPPMQMNASYYTTAELDRATRHEDLVKSDFIEVHLDHKHMGFGGDDSWSPCVHDQYLLPPSSCSILFLPQVSPNHCYNF</sequence>
<evidence type="ECO:0000256" key="3">
    <source>
        <dbReference type="ARBA" id="ARBA00022801"/>
    </source>
</evidence>
<dbReference type="PANTHER" id="PTHR46323:SF2">
    <property type="entry name" value="BETA-GALACTOSIDASE"/>
    <property type="match status" value="1"/>
</dbReference>
<evidence type="ECO:0000256" key="2">
    <source>
        <dbReference type="ARBA" id="ARBA00012756"/>
    </source>
</evidence>
<evidence type="ECO:0000313" key="6">
    <source>
        <dbReference type="EMBL" id="VFQ96952.1"/>
    </source>
</evidence>
<gene>
    <name evidence="6" type="ORF">CCAM_LOCUS38728</name>
</gene>
<dbReference type="Gene3D" id="2.70.98.10">
    <property type="match status" value="1"/>
</dbReference>
<dbReference type="GO" id="GO:0004565">
    <property type="term" value="F:beta-galactosidase activity"/>
    <property type="evidence" value="ECO:0007669"/>
    <property type="project" value="UniProtKB-EC"/>
</dbReference>
<dbReference type="InterPro" id="IPR004199">
    <property type="entry name" value="B-gal_small/dom_5"/>
</dbReference>
<dbReference type="InterPro" id="IPR014718">
    <property type="entry name" value="GH-type_carb-bd"/>
</dbReference>
<dbReference type="InterPro" id="IPR011013">
    <property type="entry name" value="Gal_mutarotase_sf_dom"/>
</dbReference>
<evidence type="ECO:0000256" key="4">
    <source>
        <dbReference type="ARBA" id="ARBA00023295"/>
    </source>
</evidence>
<dbReference type="Pfam" id="PF02929">
    <property type="entry name" value="Bgal_small_N"/>
    <property type="match status" value="1"/>
</dbReference>
<dbReference type="AlphaFoldDB" id="A0A484N778"/>
<evidence type="ECO:0000313" key="7">
    <source>
        <dbReference type="Proteomes" id="UP000595140"/>
    </source>
</evidence>
<dbReference type="GO" id="GO:0009341">
    <property type="term" value="C:beta-galactosidase complex"/>
    <property type="evidence" value="ECO:0007669"/>
    <property type="project" value="InterPro"/>
</dbReference>
<dbReference type="EMBL" id="OOIL02006272">
    <property type="protein sequence ID" value="VFQ96952.1"/>
    <property type="molecule type" value="Genomic_DNA"/>
</dbReference>
<proteinExistence type="predicted"/>
<dbReference type="SUPFAM" id="SSF74650">
    <property type="entry name" value="Galactose mutarotase-like"/>
    <property type="match status" value="1"/>
</dbReference>
<keyword evidence="7" id="KW-1185">Reference proteome</keyword>
<keyword evidence="3" id="KW-0378">Hydrolase</keyword>
<organism evidence="6 7">
    <name type="scientific">Cuscuta campestris</name>
    <dbReference type="NCBI Taxonomy" id="132261"/>
    <lineage>
        <taxon>Eukaryota</taxon>
        <taxon>Viridiplantae</taxon>
        <taxon>Streptophyta</taxon>
        <taxon>Embryophyta</taxon>
        <taxon>Tracheophyta</taxon>
        <taxon>Spermatophyta</taxon>
        <taxon>Magnoliopsida</taxon>
        <taxon>eudicotyledons</taxon>
        <taxon>Gunneridae</taxon>
        <taxon>Pentapetalae</taxon>
        <taxon>asterids</taxon>
        <taxon>lamiids</taxon>
        <taxon>Solanales</taxon>
        <taxon>Convolvulaceae</taxon>
        <taxon>Cuscuteae</taxon>
        <taxon>Cuscuta</taxon>
        <taxon>Cuscuta subgen. Grammica</taxon>
        <taxon>Cuscuta sect. Cleistogrammica</taxon>
    </lineage>
</organism>
<dbReference type="PANTHER" id="PTHR46323">
    <property type="entry name" value="BETA-GALACTOSIDASE"/>
    <property type="match status" value="1"/>
</dbReference>
<protein>
    <recommendedName>
        <fullName evidence="2">beta-galactosidase</fullName>
        <ecNumber evidence="2">3.2.1.23</ecNumber>
    </recommendedName>
</protein>
<evidence type="ECO:0000256" key="1">
    <source>
        <dbReference type="ARBA" id="ARBA00001412"/>
    </source>
</evidence>
<feature type="domain" description="Beta galactosidase small chain/" evidence="5">
    <location>
        <begin position="5"/>
        <end position="88"/>
    </location>
</feature>
<dbReference type="GO" id="GO:0005990">
    <property type="term" value="P:lactose catabolic process"/>
    <property type="evidence" value="ECO:0007669"/>
    <property type="project" value="TreeGrafter"/>
</dbReference>
<dbReference type="Proteomes" id="UP000595140">
    <property type="component" value="Unassembled WGS sequence"/>
</dbReference>
<dbReference type="GO" id="GO:0030246">
    <property type="term" value="F:carbohydrate binding"/>
    <property type="evidence" value="ECO:0007669"/>
    <property type="project" value="InterPro"/>
</dbReference>